<comment type="caution">
    <text evidence="3">The sequence shown here is derived from an EMBL/GenBank/DDBJ whole genome shotgun (WGS) entry which is preliminary data.</text>
</comment>
<accession>A0A103XRZ9</accession>
<sequence>MDTRLSGSVMGTPMMSTRRLLLSRPYEPHHPLSTSKIDSVERKGSFAVPVENHVSLVPKLIEIVKHKLSYGAKILPLGREAKIFTKFFSTRDSEKLLHASRCYIYTTAGAIAGILFMSTERVGFCSDRSLQTYSTTGELLKFRYKVSIPLGKIKEVGESMNMKRPSNKLAGSVMGIPMTSTRGLLLSKPYEPNYPLSTSKINGIERKGSFAVSIKNHVSLVPKIMEIVIQKLSYGAKILPLGREAKIFRKSFGTRDSEKLLHATRCYIYTTAGAIAGILFMTTERVGFCSDRSLKTYSTTGELLKFQYKVSIPLEKIKGVGESMNTKRPSNKKHFSTQNGEKLLHAPNATYTLQLVQYQAASLCLQKGLHFAVIGPFKTYSTTGKLLKFQYKLEFPTIKATKSPAIQHQNMDTRLSGSVMGIPIVSTRGLLLSKPYEPIYPFSTSKINGIERRGSFAVPIKNHASLVPKLIEIVKQKLNFGARILPLGREAKIFRKSFSTRDGEKLLHASHCYIYTTAGAIAGILFMSTERVGFCSDRSLQTYSTAGELLKFQYKVSIPLGKIKGVGESMNMKRPLNKYVELVTMDDFRFWFLGFPNYRKTLRHLHRTISPDCLSN</sequence>
<dbReference type="Pfam" id="PF02893">
    <property type="entry name" value="GRAM"/>
    <property type="match status" value="2"/>
</dbReference>
<dbReference type="AlphaFoldDB" id="A0A103XRZ9"/>
<protein>
    <submittedName>
        <fullName evidence="3">GRAM-like protein</fullName>
    </submittedName>
</protein>
<feature type="domain" description="GRAM" evidence="2">
    <location>
        <begin position="82"/>
        <end position="160"/>
    </location>
</feature>
<evidence type="ECO:0000259" key="2">
    <source>
        <dbReference type="SMART" id="SM00568"/>
    </source>
</evidence>
<dbReference type="InterPro" id="IPR004182">
    <property type="entry name" value="GRAM"/>
</dbReference>
<evidence type="ECO:0000313" key="3">
    <source>
        <dbReference type="EMBL" id="KVH95791.1"/>
    </source>
</evidence>
<evidence type="ECO:0000313" key="4">
    <source>
        <dbReference type="Proteomes" id="UP000243975"/>
    </source>
</evidence>
<dbReference type="InterPro" id="IPR011993">
    <property type="entry name" value="PH-like_dom_sf"/>
</dbReference>
<dbReference type="Gene3D" id="2.30.29.30">
    <property type="entry name" value="Pleckstrin-homology domain (PH domain)/Phosphotyrosine-binding domain (PTB)"/>
    <property type="match status" value="3"/>
</dbReference>
<dbReference type="OMA" id="MSTERVG"/>
<feature type="domain" description="GRAM" evidence="2">
    <location>
        <begin position="492"/>
        <end position="570"/>
    </location>
</feature>
<dbReference type="Proteomes" id="UP000243975">
    <property type="component" value="Unassembled WGS sequence"/>
</dbReference>
<dbReference type="STRING" id="59895.A0A103XRZ9"/>
<dbReference type="InterPro" id="IPR037848">
    <property type="entry name" value="GEM-like"/>
</dbReference>
<name>A0A103XRZ9_CYNCS</name>
<organism evidence="3 4">
    <name type="scientific">Cynara cardunculus var. scolymus</name>
    <name type="common">Globe artichoke</name>
    <name type="synonym">Cynara scolymus</name>
    <dbReference type="NCBI Taxonomy" id="59895"/>
    <lineage>
        <taxon>Eukaryota</taxon>
        <taxon>Viridiplantae</taxon>
        <taxon>Streptophyta</taxon>
        <taxon>Embryophyta</taxon>
        <taxon>Tracheophyta</taxon>
        <taxon>Spermatophyta</taxon>
        <taxon>Magnoliopsida</taxon>
        <taxon>eudicotyledons</taxon>
        <taxon>Gunneridae</taxon>
        <taxon>Pentapetalae</taxon>
        <taxon>asterids</taxon>
        <taxon>campanulids</taxon>
        <taxon>Asterales</taxon>
        <taxon>Asteraceae</taxon>
        <taxon>Carduoideae</taxon>
        <taxon>Cardueae</taxon>
        <taxon>Carduinae</taxon>
        <taxon>Cynara</taxon>
    </lineage>
</organism>
<dbReference type="SMART" id="SM00568">
    <property type="entry name" value="GRAM"/>
    <property type="match status" value="3"/>
</dbReference>
<evidence type="ECO:0000256" key="1">
    <source>
        <dbReference type="ARBA" id="ARBA00009414"/>
    </source>
</evidence>
<comment type="similarity">
    <text evidence="1">Belongs to the GEM family.</text>
</comment>
<dbReference type="Gramene" id="KVH95791">
    <property type="protein sequence ID" value="KVH95791"/>
    <property type="gene ID" value="Ccrd_002096"/>
</dbReference>
<dbReference type="EMBL" id="LEKV01004376">
    <property type="protein sequence ID" value="KVH95791.1"/>
    <property type="molecule type" value="Genomic_DNA"/>
</dbReference>
<gene>
    <name evidence="3" type="ORF">Ccrd_002096</name>
</gene>
<proteinExistence type="inferred from homology"/>
<feature type="domain" description="GRAM" evidence="2">
    <location>
        <begin position="246"/>
        <end position="324"/>
    </location>
</feature>
<dbReference type="PANTHER" id="PTHR31969">
    <property type="entry name" value="GEM-LIKE PROTEIN 2"/>
    <property type="match status" value="1"/>
</dbReference>
<keyword evidence="4" id="KW-1185">Reference proteome</keyword>
<reference evidence="3 4" key="1">
    <citation type="journal article" date="2016" name="Sci. Rep.">
        <title>The genome sequence of the outbreeding globe artichoke constructed de novo incorporating a phase-aware low-pass sequencing strategy of F1 progeny.</title>
        <authorList>
            <person name="Scaglione D."/>
            <person name="Reyes-Chin-Wo S."/>
            <person name="Acquadro A."/>
            <person name="Froenicke L."/>
            <person name="Portis E."/>
            <person name="Beitel C."/>
            <person name="Tirone M."/>
            <person name="Mauro R."/>
            <person name="Lo Monaco A."/>
            <person name="Mauromicale G."/>
            <person name="Faccioli P."/>
            <person name="Cattivelli L."/>
            <person name="Rieseberg L."/>
            <person name="Michelmore R."/>
            <person name="Lanteri S."/>
        </authorList>
    </citation>
    <scope>NUCLEOTIDE SEQUENCE [LARGE SCALE GENOMIC DNA]</scope>
    <source>
        <strain evidence="3">2C</strain>
    </source>
</reference>